<accession>A0AB39MDT2</accession>
<dbReference type="EMBL" id="CP163431">
    <property type="protein sequence ID" value="XDQ03093.1"/>
    <property type="molecule type" value="Genomic_DNA"/>
</dbReference>
<dbReference type="RefSeq" id="WP_319359939.1">
    <property type="nucleotide sequence ID" value="NZ_CP163431.1"/>
</dbReference>
<evidence type="ECO:0000313" key="1">
    <source>
        <dbReference type="EMBL" id="XDQ03093.1"/>
    </source>
</evidence>
<organism evidence="1">
    <name type="scientific">Streptomyces sp. R08</name>
    <dbReference type="NCBI Taxonomy" id="3238624"/>
    <lineage>
        <taxon>Bacteria</taxon>
        <taxon>Bacillati</taxon>
        <taxon>Actinomycetota</taxon>
        <taxon>Actinomycetes</taxon>
        <taxon>Kitasatosporales</taxon>
        <taxon>Streptomycetaceae</taxon>
        <taxon>Streptomyces</taxon>
    </lineage>
</organism>
<proteinExistence type="predicted"/>
<reference evidence="1" key="1">
    <citation type="submission" date="2024-07" db="EMBL/GenBank/DDBJ databases">
        <authorList>
            <person name="Yu S.T."/>
        </authorList>
    </citation>
    <scope>NUCLEOTIDE SEQUENCE</scope>
    <source>
        <strain evidence="1">R08</strain>
    </source>
</reference>
<dbReference type="AlphaFoldDB" id="A0AB39MDT2"/>
<name>A0AB39MDT2_9ACTN</name>
<sequence length="92" mass="9917">MGAKKNADAGNLGDVLSLDIDSLSIDEIEIIEDIIDGPLDQIAKPGARKAKLLRAMAVVIKRRDDPSFTAEDAGSLRIEFKNKPKDPTALSE</sequence>
<protein>
    <submittedName>
        <fullName evidence="1">Uncharacterized protein</fullName>
    </submittedName>
</protein>
<gene>
    <name evidence="1" type="ORF">AB5J58_24395</name>
</gene>